<evidence type="ECO:0000313" key="4">
    <source>
        <dbReference type="EMBL" id="MDN4472905.1"/>
    </source>
</evidence>
<dbReference type="PANTHER" id="PTHR14969">
    <property type="entry name" value="SPHINGOSINE-1-PHOSPHATE PHOSPHOHYDROLASE"/>
    <property type="match status" value="1"/>
</dbReference>
<dbReference type="EMBL" id="JAUHPV010000004">
    <property type="protein sequence ID" value="MDN4472905.1"/>
    <property type="molecule type" value="Genomic_DNA"/>
</dbReference>
<dbReference type="RefSeq" id="WP_301127915.1">
    <property type="nucleotide sequence ID" value="NZ_JAUHPV010000004.1"/>
</dbReference>
<proteinExistence type="predicted"/>
<protein>
    <submittedName>
        <fullName evidence="4">Phosphatase PAP2 family protein</fullName>
    </submittedName>
</protein>
<dbReference type="InterPro" id="IPR036938">
    <property type="entry name" value="PAP2/HPO_sf"/>
</dbReference>
<dbReference type="SUPFAM" id="SSF48317">
    <property type="entry name" value="Acid phosphatase/Vanadium-dependent haloperoxidase"/>
    <property type="match status" value="1"/>
</dbReference>
<evidence type="ECO:0000259" key="3">
    <source>
        <dbReference type="SMART" id="SM00014"/>
    </source>
</evidence>
<reference evidence="4" key="1">
    <citation type="submission" date="2023-06" db="EMBL/GenBank/DDBJ databases">
        <title>SYSU T00b26.</title>
        <authorList>
            <person name="Gao L."/>
            <person name="Fang B.-Z."/>
            <person name="Li W.-J."/>
        </authorList>
    </citation>
    <scope>NUCLEOTIDE SEQUENCE</scope>
    <source>
        <strain evidence="4">SYSU T00b26</strain>
    </source>
</reference>
<name>A0ABT8G189_9MICO</name>
<dbReference type="SMART" id="SM00014">
    <property type="entry name" value="acidPPc"/>
    <property type="match status" value="1"/>
</dbReference>
<feature type="region of interest" description="Disordered" evidence="1">
    <location>
        <begin position="236"/>
        <end position="256"/>
    </location>
</feature>
<organism evidence="4 5">
    <name type="scientific">Demequina zhanjiangensis</name>
    <dbReference type="NCBI Taxonomy" id="3051659"/>
    <lineage>
        <taxon>Bacteria</taxon>
        <taxon>Bacillati</taxon>
        <taxon>Actinomycetota</taxon>
        <taxon>Actinomycetes</taxon>
        <taxon>Micrococcales</taxon>
        <taxon>Demequinaceae</taxon>
        <taxon>Demequina</taxon>
    </lineage>
</organism>
<evidence type="ECO:0000256" key="2">
    <source>
        <dbReference type="SAM" id="Phobius"/>
    </source>
</evidence>
<accession>A0ABT8G189</accession>
<keyword evidence="5" id="KW-1185">Reference proteome</keyword>
<dbReference type="Gene3D" id="1.20.144.10">
    <property type="entry name" value="Phosphatidic acid phosphatase type 2/haloperoxidase"/>
    <property type="match status" value="1"/>
</dbReference>
<keyword evidence="2" id="KW-0812">Transmembrane</keyword>
<feature type="transmembrane region" description="Helical" evidence="2">
    <location>
        <begin position="81"/>
        <end position="98"/>
    </location>
</feature>
<feature type="transmembrane region" description="Helical" evidence="2">
    <location>
        <begin position="151"/>
        <end position="170"/>
    </location>
</feature>
<keyword evidence="2" id="KW-1133">Transmembrane helix</keyword>
<feature type="transmembrane region" description="Helical" evidence="2">
    <location>
        <begin position="205"/>
        <end position="226"/>
    </location>
</feature>
<feature type="domain" description="Phosphatidic acid phosphatase type 2/haloperoxidase" evidence="3">
    <location>
        <begin position="103"/>
        <end position="219"/>
    </location>
</feature>
<comment type="caution">
    <text evidence="4">The sequence shown here is derived from an EMBL/GenBank/DDBJ whole genome shotgun (WGS) entry which is preliminary data.</text>
</comment>
<dbReference type="Proteomes" id="UP001172738">
    <property type="component" value="Unassembled WGS sequence"/>
</dbReference>
<evidence type="ECO:0000313" key="5">
    <source>
        <dbReference type="Proteomes" id="UP001172738"/>
    </source>
</evidence>
<dbReference type="InterPro" id="IPR000326">
    <property type="entry name" value="PAP2/HPO"/>
</dbReference>
<dbReference type="PANTHER" id="PTHR14969:SF13">
    <property type="entry name" value="AT30094P"/>
    <property type="match status" value="1"/>
</dbReference>
<sequence length="256" mass="27491">MATSSVPAHAGTRRSVRPRLALWLGLAGLTFYVTLGAVMAATLDHPFTQPMDDAWRSLVGAGTLEEASGPLPMFFQHFGELAGAVVYALVVPIVLFSIRRWRTGLFWLATMLFANGLVSQAGKHLVDRERPAADEAAGLVGPLFATDHGSFPSGHSVTMGAFVVAVAALLPALYRRWWWIAGAVLAVGMIWQRTLINAHWLSDTIAGIVAGASAAALLWWAFAPLLDRDRGRAVRHRASRSEPRQGASEPAESTAS</sequence>
<keyword evidence="2" id="KW-0472">Membrane</keyword>
<evidence type="ECO:0000256" key="1">
    <source>
        <dbReference type="SAM" id="MobiDB-lite"/>
    </source>
</evidence>
<feature type="transmembrane region" description="Helical" evidence="2">
    <location>
        <begin position="177"/>
        <end position="193"/>
    </location>
</feature>
<feature type="transmembrane region" description="Helical" evidence="2">
    <location>
        <begin position="20"/>
        <end position="43"/>
    </location>
</feature>
<gene>
    <name evidence="4" type="ORF">QQX04_07850</name>
</gene>
<feature type="transmembrane region" description="Helical" evidence="2">
    <location>
        <begin position="105"/>
        <end position="122"/>
    </location>
</feature>
<dbReference type="Pfam" id="PF01569">
    <property type="entry name" value="PAP2"/>
    <property type="match status" value="1"/>
</dbReference>